<name>A0A183B1R7_9TREM</name>
<feature type="compositionally biased region" description="Basic and acidic residues" evidence="1">
    <location>
        <begin position="8"/>
        <end position="24"/>
    </location>
</feature>
<evidence type="ECO:0000256" key="1">
    <source>
        <dbReference type="SAM" id="MobiDB-lite"/>
    </source>
</evidence>
<protein>
    <submittedName>
        <fullName evidence="2 4">Uncharacterized protein</fullName>
    </submittedName>
</protein>
<organism evidence="4">
    <name type="scientific">Echinostoma caproni</name>
    <dbReference type="NCBI Taxonomy" id="27848"/>
    <lineage>
        <taxon>Eukaryota</taxon>
        <taxon>Metazoa</taxon>
        <taxon>Spiralia</taxon>
        <taxon>Lophotrochozoa</taxon>
        <taxon>Platyhelminthes</taxon>
        <taxon>Trematoda</taxon>
        <taxon>Digenea</taxon>
        <taxon>Plagiorchiida</taxon>
        <taxon>Echinostomata</taxon>
        <taxon>Echinostomatoidea</taxon>
        <taxon>Echinostomatidae</taxon>
        <taxon>Echinostoma</taxon>
    </lineage>
</organism>
<gene>
    <name evidence="2" type="ORF">ECPE_LOCUS13152</name>
</gene>
<dbReference type="WBParaSite" id="ECPE_0001319101-mRNA-1">
    <property type="protein sequence ID" value="ECPE_0001319101-mRNA-1"/>
    <property type="gene ID" value="ECPE_0001319101"/>
</dbReference>
<dbReference type="EMBL" id="UZAN01054427">
    <property type="protein sequence ID" value="VDP90424.1"/>
    <property type="molecule type" value="Genomic_DNA"/>
</dbReference>
<dbReference type="Proteomes" id="UP000272942">
    <property type="component" value="Unassembled WGS sequence"/>
</dbReference>
<proteinExistence type="predicted"/>
<reference evidence="2 3" key="2">
    <citation type="submission" date="2018-11" db="EMBL/GenBank/DDBJ databases">
        <authorList>
            <consortium name="Pathogen Informatics"/>
        </authorList>
    </citation>
    <scope>NUCLEOTIDE SEQUENCE [LARGE SCALE GENOMIC DNA]</scope>
    <source>
        <strain evidence="2 3">Egypt</strain>
    </source>
</reference>
<evidence type="ECO:0000313" key="2">
    <source>
        <dbReference type="EMBL" id="VDP90424.1"/>
    </source>
</evidence>
<reference evidence="4" key="1">
    <citation type="submission" date="2016-06" db="UniProtKB">
        <authorList>
            <consortium name="WormBaseParasite"/>
        </authorList>
    </citation>
    <scope>IDENTIFICATION</scope>
</reference>
<keyword evidence="3" id="KW-1185">Reference proteome</keyword>
<evidence type="ECO:0000313" key="3">
    <source>
        <dbReference type="Proteomes" id="UP000272942"/>
    </source>
</evidence>
<dbReference type="AlphaFoldDB" id="A0A183B1R7"/>
<feature type="region of interest" description="Disordered" evidence="1">
    <location>
        <begin position="1"/>
        <end position="43"/>
    </location>
</feature>
<evidence type="ECO:0000313" key="4">
    <source>
        <dbReference type="WBParaSite" id="ECPE_0001319101-mRNA-1"/>
    </source>
</evidence>
<accession>A0A183B1R7</accession>
<sequence length="104" mass="11638">MTKSCALHVKDSEPRVSSLGERKPMLLGQESGDEENTDGHSKMELPTIEQLKLYASPYEIELFNLWFSVYKGGKQDQVALLFTTGSRELYSIPKNLAFPEATVA</sequence>